<protein>
    <recommendedName>
        <fullName evidence="3">glucose-6-phosphate isomerase</fullName>
        <ecNumber evidence="3">5.3.1.9</ecNumber>
    </recommendedName>
</protein>
<dbReference type="Proteomes" id="UP000051686">
    <property type="component" value="Unassembled WGS sequence"/>
</dbReference>
<sequence>MRSSLLDKNAKGPDVIYGIAMDIGRIADRADLIQRHLLYGAVIYASGHLGKEPIRSQGHIHSISPSAQFSTPEVYEIWEGKCIVLMQETANKDPGRVFVIHASPGELIIVPPRWAHCTISALSGTPLVFGAWCIRDYGFEYEQIRSHHGLAFYPILNNNEITWRYNDHYKKTLLIEKTSQRYTGLGIKRDKPIYTQYTENQHAFDFVTKPQKYMDIWNNFIP</sequence>
<reference evidence="8 9" key="1">
    <citation type="journal article" date="2015" name="Genome Announc.">
        <title>Expanding the biotechnology potential of lactobacilli through comparative genomics of 213 strains and associated genera.</title>
        <authorList>
            <person name="Sun Z."/>
            <person name="Harris H.M."/>
            <person name="McCann A."/>
            <person name="Guo C."/>
            <person name="Argimon S."/>
            <person name="Zhang W."/>
            <person name="Yang X."/>
            <person name="Jeffery I.B."/>
            <person name="Cooney J.C."/>
            <person name="Kagawa T.F."/>
            <person name="Liu W."/>
            <person name="Song Y."/>
            <person name="Salvetti E."/>
            <person name="Wrobel A."/>
            <person name="Rasinkangas P."/>
            <person name="Parkhill J."/>
            <person name="Rea M.C."/>
            <person name="O'Sullivan O."/>
            <person name="Ritari J."/>
            <person name="Douillard F.P."/>
            <person name="Paul Ross R."/>
            <person name="Yang R."/>
            <person name="Briner A.E."/>
            <person name="Felis G.E."/>
            <person name="de Vos W.M."/>
            <person name="Barrangou R."/>
            <person name="Klaenhammer T.R."/>
            <person name="Caufield P.W."/>
            <person name="Cui Y."/>
            <person name="Zhang H."/>
            <person name="O'Toole P.W."/>
        </authorList>
    </citation>
    <scope>NUCLEOTIDE SEQUENCE [LARGE SCALE GENOMIC DNA]</scope>
    <source>
        <strain evidence="8 9">DSM 19972</strain>
    </source>
</reference>
<dbReference type="GO" id="GO:0004347">
    <property type="term" value="F:glucose-6-phosphate isomerase activity"/>
    <property type="evidence" value="ECO:0007669"/>
    <property type="project" value="UniProtKB-EC"/>
</dbReference>
<dbReference type="EC" id="5.3.1.9" evidence="3"/>
<dbReference type="InterPro" id="IPR011051">
    <property type="entry name" value="RmlC_Cupin_sf"/>
</dbReference>
<evidence type="ECO:0000256" key="5">
    <source>
        <dbReference type="ARBA" id="ARBA00023152"/>
    </source>
</evidence>
<proteinExistence type="inferred from homology"/>
<dbReference type="SUPFAM" id="SSF51182">
    <property type="entry name" value="RmlC-like cupins"/>
    <property type="match status" value="1"/>
</dbReference>
<dbReference type="STRING" id="1423777.FD46_GL001014"/>
<evidence type="ECO:0000259" key="7">
    <source>
        <dbReference type="Pfam" id="PF06560"/>
    </source>
</evidence>
<comment type="pathway">
    <text evidence="1">Carbohydrate degradation; glycolysis; D-glyceraldehyde 3-phosphate and glycerone phosphate from D-glucose: step 2/4.</text>
</comment>
<keyword evidence="5" id="KW-0324">Glycolysis</keyword>
<keyword evidence="9" id="KW-1185">Reference proteome</keyword>
<dbReference type="Gene3D" id="2.60.120.10">
    <property type="entry name" value="Jelly Rolls"/>
    <property type="match status" value="1"/>
</dbReference>
<dbReference type="PATRIC" id="fig|1423777.3.peg.1049"/>
<dbReference type="EMBL" id="AZEH01000034">
    <property type="protein sequence ID" value="KRL05073.1"/>
    <property type="molecule type" value="Genomic_DNA"/>
</dbReference>
<feature type="domain" description="Glucose-6-phosphate isomerase prokaryote" evidence="7">
    <location>
        <begin position="12"/>
        <end position="169"/>
    </location>
</feature>
<dbReference type="Pfam" id="PF06560">
    <property type="entry name" value="GPI"/>
    <property type="match status" value="1"/>
</dbReference>
<comment type="similarity">
    <text evidence="2">Belongs to the archaeal-type GPI family.</text>
</comment>
<dbReference type="RefSeq" id="WP_202813462.1">
    <property type="nucleotide sequence ID" value="NZ_AZEH01000034.1"/>
</dbReference>
<evidence type="ECO:0000256" key="4">
    <source>
        <dbReference type="ARBA" id="ARBA00022432"/>
    </source>
</evidence>
<evidence type="ECO:0000256" key="6">
    <source>
        <dbReference type="ARBA" id="ARBA00029321"/>
    </source>
</evidence>
<comment type="catalytic activity">
    <reaction evidence="6">
        <text>alpha-D-glucose 6-phosphate = beta-D-fructose 6-phosphate</text>
        <dbReference type="Rhea" id="RHEA:11816"/>
        <dbReference type="ChEBI" id="CHEBI:57634"/>
        <dbReference type="ChEBI" id="CHEBI:58225"/>
        <dbReference type="EC" id="5.3.1.9"/>
    </reaction>
</comment>
<evidence type="ECO:0000256" key="1">
    <source>
        <dbReference type="ARBA" id="ARBA00004926"/>
    </source>
</evidence>
<evidence type="ECO:0000313" key="9">
    <source>
        <dbReference type="Proteomes" id="UP000051686"/>
    </source>
</evidence>
<name>A0A0R1MAY5_9LACO</name>
<dbReference type="InterPro" id="IPR014710">
    <property type="entry name" value="RmlC-like_jellyroll"/>
</dbReference>
<dbReference type="UniPathway" id="UPA00109">
    <property type="reaction ID" value="UER00181"/>
</dbReference>
<organism evidence="8 9">
    <name type="scientific">Liquorilactobacillus oeni DSM 19972</name>
    <dbReference type="NCBI Taxonomy" id="1423777"/>
    <lineage>
        <taxon>Bacteria</taxon>
        <taxon>Bacillati</taxon>
        <taxon>Bacillota</taxon>
        <taxon>Bacilli</taxon>
        <taxon>Lactobacillales</taxon>
        <taxon>Lactobacillaceae</taxon>
        <taxon>Liquorilactobacillus</taxon>
    </lineage>
</organism>
<evidence type="ECO:0000313" key="8">
    <source>
        <dbReference type="EMBL" id="KRL05073.1"/>
    </source>
</evidence>
<dbReference type="GO" id="GO:0006096">
    <property type="term" value="P:glycolytic process"/>
    <property type="evidence" value="ECO:0007669"/>
    <property type="project" value="UniProtKB-UniPathway"/>
</dbReference>
<evidence type="ECO:0000256" key="3">
    <source>
        <dbReference type="ARBA" id="ARBA00011952"/>
    </source>
</evidence>
<comment type="caution">
    <text evidence="8">The sequence shown here is derived from an EMBL/GenBank/DDBJ whole genome shotgun (WGS) entry which is preliminary data.</text>
</comment>
<accession>A0A0R1MAY5</accession>
<evidence type="ECO:0000256" key="2">
    <source>
        <dbReference type="ARBA" id="ARBA00006542"/>
    </source>
</evidence>
<dbReference type="AlphaFoldDB" id="A0A0R1MAY5"/>
<dbReference type="GO" id="GO:0006094">
    <property type="term" value="P:gluconeogenesis"/>
    <property type="evidence" value="ECO:0007669"/>
    <property type="project" value="UniProtKB-KW"/>
</dbReference>
<keyword evidence="4" id="KW-0312">Gluconeogenesis</keyword>
<dbReference type="InterPro" id="IPR010551">
    <property type="entry name" value="G6P_isomerase_prok"/>
</dbReference>
<gene>
    <name evidence="8" type="ORF">FD46_GL001014</name>
</gene>
<dbReference type="GO" id="GO:0005737">
    <property type="term" value="C:cytoplasm"/>
    <property type="evidence" value="ECO:0007669"/>
    <property type="project" value="InterPro"/>
</dbReference>